<dbReference type="EMBL" id="CP104694">
    <property type="protein sequence ID" value="UXI70448.1"/>
    <property type="molecule type" value="Genomic_DNA"/>
</dbReference>
<accession>A0ABY6BKA3</accession>
<name>A0ABY6BKA3_9GAMM</name>
<gene>
    <name evidence="1" type="ORF">N4264_12670</name>
</gene>
<dbReference type="RefSeq" id="WP_261697396.1">
    <property type="nucleotide sequence ID" value="NZ_CP104694.1"/>
</dbReference>
<dbReference type="Proteomes" id="UP001064632">
    <property type="component" value="Chromosome"/>
</dbReference>
<sequence>MNAALDEDTFAPPEEYSIHDVLISPLSADHCDHRRVLGAARHGRDTALACVRTTSQLLRSAASPEEAIDTDMVYDVGRMVAFLTDIVDALTTLESHASYQWERIDTDASPLGA</sequence>
<proteinExistence type="predicted"/>
<organism evidence="1 2">
    <name type="scientific">Tahibacter amnicola</name>
    <dbReference type="NCBI Taxonomy" id="2976241"/>
    <lineage>
        <taxon>Bacteria</taxon>
        <taxon>Pseudomonadati</taxon>
        <taxon>Pseudomonadota</taxon>
        <taxon>Gammaproteobacteria</taxon>
        <taxon>Lysobacterales</taxon>
        <taxon>Rhodanobacteraceae</taxon>
        <taxon>Tahibacter</taxon>
    </lineage>
</organism>
<keyword evidence="2" id="KW-1185">Reference proteome</keyword>
<protein>
    <submittedName>
        <fullName evidence="1">Uncharacterized protein</fullName>
    </submittedName>
</protein>
<evidence type="ECO:0000313" key="2">
    <source>
        <dbReference type="Proteomes" id="UP001064632"/>
    </source>
</evidence>
<evidence type="ECO:0000313" key="1">
    <source>
        <dbReference type="EMBL" id="UXI70448.1"/>
    </source>
</evidence>
<reference evidence="1" key="1">
    <citation type="submission" date="2022-09" db="EMBL/GenBank/DDBJ databases">
        <title>Tahibacter sp. nov., isolated from a fresh water.</title>
        <authorList>
            <person name="Baek J.H."/>
            <person name="Lee J.K."/>
            <person name="Kim J.M."/>
            <person name="Jeon C.O."/>
        </authorList>
    </citation>
    <scope>NUCLEOTIDE SEQUENCE</scope>
    <source>
        <strain evidence="1">W38</strain>
    </source>
</reference>